<dbReference type="NCBIfam" id="NF011080">
    <property type="entry name" value="PRK14508.1-3"/>
    <property type="match status" value="1"/>
</dbReference>
<dbReference type="GO" id="GO:0004134">
    <property type="term" value="F:4-alpha-glucanotransferase activity"/>
    <property type="evidence" value="ECO:0007669"/>
    <property type="project" value="UniProtKB-EC"/>
</dbReference>
<evidence type="ECO:0000256" key="8">
    <source>
        <dbReference type="ARBA" id="ARBA00031423"/>
    </source>
</evidence>
<evidence type="ECO:0000313" key="12">
    <source>
        <dbReference type="Proteomes" id="UP000182584"/>
    </source>
</evidence>
<keyword evidence="6 10" id="KW-0808">Transferase</keyword>
<evidence type="ECO:0000256" key="7">
    <source>
        <dbReference type="ARBA" id="ARBA00023277"/>
    </source>
</evidence>
<dbReference type="Proteomes" id="UP000182584">
    <property type="component" value="Unassembled WGS sequence"/>
</dbReference>
<protein>
    <recommendedName>
        <fullName evidence="4 10">4-alpha-glucanotransferase</fullName>
        <ecNumber evidence="3 10">2.4.1.25</ecNumber>
    </recommendedName>
    <alternativeName>
        <fullName evidence="8 10">Amylomaltase</fullName>
    </alternativeName>
    <alternativeName>
        <fullName evidence="9 10">Disproportionating enzyme</fullName>
    </alternativeName>
</protein>
<keyword evidence="7 10" id="KW-0119">Carbohydrate metabolism</keyword>
<gene>
    <name evidence="11" type="ORF">SAMN04487884_12646</name>
</gene>
<evidence type="ECO:0000256" key="3">
    <source>
        <dbReference type="ARBA" id="ARBA00012560"/>
    </source>
</evidence>
<evidence type="ECO:0000256" key="1">
    <source>
        <dbReference type="ARBA" id="ARBA00000439"/>
    </source>
</evidence>
<dbReference type="OrthoDB" id="9811841at2"/>
<keyword evidence="5 10" id="KW-0328">Glycosyltransferase</keyword>
<evidence type="ECO:0000313" key="11">
    <source>
        <dbReference type="EMBL" id="SES27602.1"/>
    </source>
</evidence>
<evidence type="ECO:0000256" key="10">
    <source>
        <dbReference type="RuleBase" id="RU361207"/>
    </source>
</evidence>
<proteinExistence type="inferred from homology"/>
<evidence type="ECO:0000256" key="6">
    <source>
        <dbReference type="ARBA" id="ARBA00022679"/>
    </source>
</evidence>
<accession>A0A1H9W135</accession>
<organism evidence="11 12">
    <name type="scientific">Butyrivibrio fibrisolvens</name>
    <dbReference type="NCBI Taxonomy" id="831"/>
    <lineage>
        <taxon>Bacteria</taxon>
        <taxon>Bacillati</taxon>
        <taxon>Bacillota</taxon>
        <taxon>Clostridia</taxon>
        <taxon>Lachnospirales</taxon>
        <taxon>Lachnospiraceae</taxon>
        <taxon>Butyrivibrio</taxon>
    </lineage>
</organism>
<evidence type="ECO:0000256" key="4">
    <source>
        <dbReference type="ARBA" id="ARBA00020295"/>
    </source>
</evidence>
<dbReference type="InterPro" id="IPR017853">
    <property type="entry name" value="GH"/>
</dbReference>
<dbReference type="AlphaFoldDB" id="A0A1H9W135"/>
<evidence type="ECO:0000256" key="5">
    <source>
        <dbReference type="ARBA" id="ARBA00022676"/>
    </source>
</evidence>
<dbReference type="EMBL" id="FOGJ01000026">
    <property type="protein sequence ID" value="SES27602.1"/>
    <property type="molecule type" value="Genomic_DNA"/>
</dbReference>
<evidence type="ECO:0000256" key="2">
    <source>
        <dbReference type="ARBA" id="ARBA00005684"/>
    </source>
</evidence>
<dbReference type="EC" id="2.4.1.25" evidence="3 10"/>
<comment type="catalytic activity">
    <reaction evidence="1 10">
        <text>Transfers a segment of a (1-&gt;4)-alpha-D-glucan to a new position in an acceptor, which may be glucose or a (1-&gt;4)-alpha-D-glucan.</text>
        <dbReference type="EC" id="2.4.1.25"/>
    </reaction>
</comment>
<dbReference type="Gene3D" id="3.20.20.80">
    <property type="entry name" value="Glycosidases"/>
    <property type="match status" value="1"/>
</dbReference>
<dbReference type="PANTHER" id="PTHR32438:SF5">
    <property type="entry name" value="4-ALPHA-GLUCANOTRANSFERASE DPE1, CHLOROPLASTIC_AMYLOPLASTIC"/>
    <property type="match status" value="1"/>
</dbReference>
<evidence type="ECO:0000256" key="9">
    <source>
        <dbReference type="ARBA" id="ARBA00031501"/>
    </source>
</evidence>
<dbReference type="Pfam" id="PF02446">
    <property type="entry name" value="Glyco_hydro_77"/>
    <property type="match status" value="1"/>
</dbReference>
<sequence>MSKKTEKTLKTRRSGVLLPVSSIPSPYGIGTFGKEAFNFIDFLSKAGQSYWQILPLGPTSYGDSPYQSFSTFAGNPYFIDIDILIERGFLKVEDLKGFDFGKDPSCVDYEKLYKGRFKLLEIAFRNSGLSSKSSNSADPAYVKRFASFIKTNAWWLDDYALFMALKNVHDGQGFNKWPDNERLRDKATIEKCMDKYDDEVNFYRFLQFEFAIQWAEIKNYAHQKGVEIIGDIPIYVAYDSADTWANPKLFQFDKDNVPLGVAGCPPDSFSATGQLWGNPLYDWSYHKKTGYEWWMKRISHCFELYDVVRIDHFRGFDEYYSIPYGDPTAEFGHWEKGPGYDLFKTMKDKFGDSLRVIAEDLGFLTPSVLKLVQKTGFPGMKVLQFAFDSREESDYLPHNYPHNCIVYTGTHDNETTRGWYETCNSKDRAFAKKYLDIHTRKDIAWIFIRSAMASVADTCVIPMQDYLNLDDSARINTPSVLGGNWQWRLSKDACTDELAQRMYDMTKTYGRI</sequence>
<name>A0A1H9W135_BUTFI</name>
<comment type="similarity">
    <text evidence="2 10">Belongs to the disproportionating enzyme family.</text>
</comment>
<dbReference type="GO" id="GO:0005975">
    <property type="term" value="P:carbohydrate metabolic process"/>
    <property type="evidence" value="ECO:0007669"/>
    <property type="project" value="InterPro"/>
</dbReference>
<dbReference type="RefSeq" id="WP_074758055.1">
    <property type="nucleotide sequence ID" value="NZ_FOGJ01000026.1"/>
</dbReference>
<dbReference type="SUPFAM" id="SSF51445">
    <property type="entry name" value="(Trans)glycosidases"/>
    <property type="match status" value="1"/>
</dbReference>
<reference evidence="11 12" key="1">
    <citation type="submission" date="2016-10" db="EMBL/GenBank/DDBJ databases">
        <authorList>
            <person name="de Groot N.N."/>
        </authorList>
    </citation>
    <scope>NUCLEOTIDE SEQUENCE [LARGE SCALE GENOMIC DNA]</scope>
    <source>
        <strain evidence="11 12">AR40</strain>
    </source>
</reference>
<dbReference type="eggNOG" id="COG1640">
    <property type="taxonomic scope" value="Bacteria"/>
</dbReference>
<dbReference type="InterPro" id="IPR003385">
    <property type="entry name" value="Glyco_hydro_77"/>
</dbReference>
<dbReference type="NCBIfam" id="TIGR00217">
    <property type="entry name" value="malQ"/>
    <property type="match status" value="1"/>
</dbReference>
<dbReference type="PANTHER" id="PTHR32438">
    <property type="entry name" value="4-ALPHA-GLUCANOTRANSFERASE DPE1, CHLOROPLASTIC/AMYLOPLASTIC"/>
    <property type="match status" value="1"/>
</dbReference>